<evidence type="ECO:0000256" key="1">
    <source>
        <dbReference type="SAM" id="SignalP"/>
    </source>
</evidence>
<proteinExistence type="predicted"/>
<dbReference type="PANTHER" id="PTHR43737">
    <property type="entry name" value="BLL7424 PROTEIN"/>
    <property type="match status" value="1"/>
</dbReference>
<feature type="chain" id="PRO_5045722831" evidence="1">
    <location>
        <begin position="43"/>
        <end position="664"/>
    </location>
</feature>
<accession>A0ABT7E0Y6</accession>
<dbReference type="RefSeq" id="WP_284101393.1">
    <property type="nucleotide sequence ID" value="NZ_JARRAF010000015.1"/>
</dbReference>
<evidence type="ECO:0000313" key="2">
    <source>
        <dbReference type="EMBL" id="MDK2125080.1"/>
    </source>
</evidence>
<keyword evidence="3" id="KW-1185">Reference proteome</keyword>
<keyword evidence="1" id="KW-0732">Signal</keyword>
<dbReference type="InterPro" id="IPR014917">
    <property type="entry name" value="DUF1800"/>
</dbReference>
<sequence>MSWKMGGQPNFPEGPQMALCRKWCSSWLLAAGLVLVSNWASAADFTPRAVPVGSVEKLSLSLGLSVTGPDRGQTGVVMVAALLPNGNLYVLTPNGWSPFDGKLPALFKGVLGEHEFPLFSNTDLTPYVGTTVYIGYGKTEQDMLARRLYSGIYTVPAAPASAASKSARFLAQATFGPRPQDIEQVAATGYESWLTTQFNTPATLLLPKMLASAEPDARNTRMETWWHIALTGQDQLRQRVALALSEIFVVSDRGNNLGDHQAIAYYHDLLAKDAFGNFRTLLEDVTLSPAMGLYLNMLGNQKPDPENNIHADENYARELMQLFSIGLVQLNADGTIKTDAQGKPLPTYTQADVTNLARVLTGWSWNRAGFYDGPENNLVQMVPFAEYHDTDAKTIIGGVRIPAGKDARSELKVALDTLFNHPNVGPFIGRQLIQRLVTSNPTPAYVGRVAQVFANNGKGVRGDMQAVVRAILLDPEARDTAPTNASFGKRREPLLMVSHVWRALNASAGNGKYQFWYPDWDLGQAPYSAPSVFNFYKPRYVPAGPLKMAGLVGPEFQRVDASSIVQLSNWFSYNVFEHEKGNPEARPEDILLDFEPLRALAGNPDSGPLVDRLNLLLLSGQMTATSRRSMVNYLNTLDTDDRGKSRIQEALFLIMTSPQYQIQK</sequence>
<reference evidence="2" key="1">
    <citation type="submission" date="2023-03" db="EMBL/GenBank/DDBJ databases">
        <title>Chitinimonas shenzhenensis gen. nov., sp. nov., a novel member of family Burkholderiaceae isolated from activated sludge collected in Shen Zhen, China.</title>
        <authorList>
            <person name="Wang X."/>
        </authorList>
    </citation>
    <scope>NUCLEOTIDE SEQUENCE</scope>
    <source>
        <strain evidence="2">DQS-5</strain>
    </source>
</reference>
<gene>
    <name evidence="2" type="ORF">PZA18_13580</name>
</gene>
<dbReference type="Proteomes" id="UP001172778">
    <property type="component" value="Unassembled WGS sequence"/>
</dbReference>
<evidence type="ECO:0000313" key="3">
    <source>
        <dbReference type="Proteomes" id="UP001172778"/>
    </source>
</evidence>
<organism evidence="2 3">
    <name type="scientific">Parachitinimonas caeni</name>
    <dbReference type="NCBI Taxonomy" id="3031301"/>
    <lineage>
        <taxon>Bacteria</taxon>
        <taxon>Pseudomonadati</taxon>
        <taxon>Pseudomonadota</taxon>
        <taxon>Betaproteobacteria</taxon>
        <taxon>Neisseriales</taxon>
        <taxon>Chitinibacteraceae</taxon>
        <taxon>Parachitinimonas</taxon>
    </lineage>
</organism>
<feature type="signal peptide" evidence="1">
    <location>
        <begin position="1"/>
        <end position="42"/>
    </location>
</feature>
<protein>
    <submittedName>
        <fullName evidence="2">DUF1800 domain-containing protein</fullName>
    </submittedName>
</protein>
<comment type="caution">
    <text evidence="2">The sequence shown here is derived from an EMBL/GenBank/DDBJ whole genome shotgun (WGS) entry which is preliminary data.</text>
</comment>
<dbReference type="Pfam" id="PF08811">
    <property type="entry name" value="DUF1800"/>
    <property type="match status" value="1"/>
</dbReference>
<name>A0ABT7E0Y6_9NEIS</name>
<dbReference type="PANTHER" id="PTHR43737:SF1">
    <property type="entry name" value="DUF1501 DOMAIN-CONTAINING PROTEIN"/>
    <property type="match status" value="1"/>
</dbReference>
<dbReference type="EMBL" id="JARRAF010000015">
    <property type="protein sequence ID" value="MDK2125080.1"/>
    <property type="molecule type" value="Genomic_DNA"/>
</dbReference>